<keyword evidence="1" id="KW-0032">Aminotransferase</keyword>
<gene>
    <name evidence="1" type="primary">ilvK_7</name>
    <name evidence="1" type="ORF">SDC9_122516</name>
</gene>
<comment type="caution">
    <text evidence="1">The sequence shown here is derived from an EMBL/GenBank/DDBJ whole genome shotgun (WGS) entry which is preliminary data.</text>
</comment>
<protein>
    <submittedName>
        <fullName evidence="1">Branched-chain-amino-acid aminotransferase 2</fullName>
        <ecNumber evidence="1">2.6.1.42</ecNumber>
    </submittedName>
</protein>
<dbReference type="AlphaFoldDB" id="A0A645CF50"/>
<sequence>MEVNGFKTGELSQKLYDTIYGIQTGAVADTFGWTVEVK</sequence>
<evidence type="ECO:0000313" key="1">
    <source>
        <dbReference type="EMBL" id="MPM75523.1"/>
    </source>
</evidence>
<reference evidence="1" key="1">
    <citation type="submission" date="2019-08" db="EMBL/GenBank/DDBJ databases">
        <authorList>
            <person name="Kucharzyk K."/>
            <person name="Murdoch R.W."/>
            <person name="Higgins S."/>
            <person name="Loffler F."/>
        </authorList>
    </citation>
    <scope>NUCLEOTIDE SEQUENCE</scope>
</reference>
<dbReference type="EC" id="2.6.1.42" evidence="1"/>
<accession>A0A645CF50</accession>
<dbReference type="EMBL" id="VSSQ01026681">
    <property type="protein sequence ID" value="MPM75523.1"/>
    <property type="molecule type" value="Genomic_DNA"/>
</dbReference>
<dbReference type="GO" id="GO:0004084">
    <property type="term" value="F:branched-chain-amino-acid transaminase activity"/>
    <property type="evidence" value="ECO:0007669"/>
    <property type="project" value="UniProtKB-EC"/>
</dbReference>
<organism evidence="1">
    <name type="scientific">bioreactor metagenome</name>
    <dbReference type="NCBI Taxonomy" id="1076179"/>
    <lineage>
        <taxon>unclassified sequences</taxon>
        <taxon>metagenomes</taxon>
        <taxon>ecological metagenomes</taxon>
    </lineage>
</organism>
<name>A0A645CF50_9ZZZZ</name>
<keyword evidence="1" id="KW-0808">Transferase</keyword>
<proteinExistence type="predicted"/>